<accession>A0A1M6RZ61</accession>
<feature type="repeat" description="TPR" evidence="3">
    <location>
        <begin position="290"/>
        <end position="323"/>
    </location>
</feature>
<name>A0A1M6RZ61_SELRU</name>
<keyword evidence="4" id="KW-0175">Coiled coil</keyword>
<dbReference type="AlphaFoldDB" id="A0A1M6RZ61"/>
<feature type="chain" id="PRO_5039190069" evidence="5">
    <location>
        <begin position="26"/>
        <end position="391"/>
    </location>
</feature>
<dbReference type="Proteomes" id="UP000184263">
    <property type="component" value="Unassembled WGS sequence"/>
</dbReference>
<dbReference type="PANTHER" id="PTHR44858:SF1">
    <property type="entry name" value="UDP-N-ACETYLGLUCOSAMINE--PEPTIDE N-ACETYLGLUCOSAMINYLTRANSFERASE SPINDLY-RELATED"/>
    <property type="match status" value="1"/>
</dbReference>
<dbReference type="EMBL" id="FRBC01000003">
    <property type="protein sequence ID" value="SHK37756.1"/>
    <property type="molecule type" value="Genomic_DNA"/>
</dbReference>
<evidence type="ECO:0000313" key="7">
    <source>
        <dbReference type="Proteomes" id="UP000184263"/>
    </source>
</evidence>
<dbReference type="Pfam" id="PF13432">
    <property type="entry name" value="TPR_16"/>
    <property type="match status" value="2"/>
</dbReference>
<evidence type="ECO:0000256" key="5">
    <source>
        <dbReference type="SAM" id="SignalP"/>
    </source>
</evidence>
<dbReference type="GO" id="GO:0009279">
    <property type="term" value="C:cell outer membrane"/>
    <property type="evidence" value="ECO:0007669"/>
    <property type="project" value="TreeGrafter"/>
</dbReference>
<gene>
    <name evidence="6" type="ORF">SAMN05216582_10328</name>
</gene>
<dbReference type="InterPro" id="IPR013105">
    <property type="entry name" value="TPR_2"/>
</dbReference>
<evidence type="ECO:0000256" key="2">
    <source>
        <dbReference type="ARBA" id="ARBA00022803"/>
    </source>
</evidence>
<proteinExistence type="predicted"/>
<dbReference type="InterPro" id="IPR036181">
    <property type="entry name" value="MIT_dom_sf"/>
</dbReference>
<dbReference type="InterPro" id="IPR019734">
    <property type="entry name" value="TPR_rpt"/>
</dbReference>
<dbReference type="GO" id="GO:0046813">
    <property type="term" value="P:receptor-mediated virion attachment to host cell"/>
    <property type="evidence" value="ECO:0007669"/>
    <property type="project" value="TreeGrafter"/>
</dbReference>
<keyword evidence="2 3" id="KW-0802">TPR repeat</keyword>
<feature type="signal peptide" evidence="5">
    <location>
        <begin position="1"/>
        <end position="25"/>
    </location>
</feature>
<dbReference type="Gene3D" id="1.25.40.10">
    <property type="entry name" value="Tetratricopeptide repeat domain"/>
    <property type="match status" value="2"/>
</dbReference>
<dbReference type="SUPFAM" id="SSF116846">
    <property type="entry name" value="MIT domain"/>
    <property type="match status" value="1"/>
</dbReference>
<dbReference type="PANTHER" id="PTHR44858">
    <property type="entry name" value="TETRATRICOPEPTIDE REPEAT PROTEIN 6"/>
    <property type="match status" value="1"/>
</dbReference>
<dbReference type="SUPFAM" id="SSF48452">
    <property type="entry name" value="TPR-like"/>
    <property type="match status" value="1"/>
</dbReference>
<evidence type="ECO:0000256" key="1">
    <source>
        <dbReference type="ARBA" id="ARBA00022737"/>
    </source>
</evidence>
<dbReference type="RefSeq" id="WP_073088166.1">
    <property type="nucleotide sequence ID" value="NZ_FRBC01000003.1"/>
</dbReference>
<feature type="coiled-coil region" evidence="4">
    <location>
        <begin position="134"/>
        <end position="165"/>
    </location>
</feature>
<protein>
    <submittedName>
        <fullName evidence="6">Tetratricopeptide repeat-containing protein</fullName>
    </submittedName>
</protein>
<keyword evidence="1" id="KW-0677">Repeat</keyword>
<feature type="repeat" description="TPR" evidence="3">
    <location>
        <begin position="324"/>
        <end position="357"/>
    </location>
</feature>
<keyword evidence="5" id="KW-0732">Signal</keyword>
<sequence length="391" mass="43045">MNQLRKLFRALPLAALLATTLPGLAAAEIVQVKGTGQYTMSKYETVDIAQQRALKEAERQAVEQAGVYIESYTKTKDLQVVADEITAVASNILKIQDKKFENSLDQAGNITVIASIQASVDTDAAVQGLRRGDVGEITDKYNKLQAEYEAQAAELRALKEKMNTAASPQEEQAIQAEVQAVDNTFQAVEKNSAAIRAEYEGRFDEALSLYGEAIRLNPNALEPRVNRSRLLMMVKGQPQAALEDCNVAVRLAPNNPLVRYNRGYVYWQLGRGEESIAEFDAAIRLNPNYGEAYSNRGYAHYHRQELVLARQDFEKAASLLPTNPDVFIKLGVVCYAQKDFQAALQAINQAIALAPNNGMCYYNRALVYQQLGNAAAAAADWQRAQALGYAG</sequence>
<evidence type="ECO:0000256" key="3">
    <source>
        <dbReference type="PROSITE-ProRule" id="PRU00339"/>
    </source>
</evidence>
<dbReference type="Pfam" id="PF07719">
    <property type="entry name" value="TPR_2"/>
    <property type="match status" value="1"/>
</dbReference>
<organism evidence="6 7">
    <name type="scientific">Selenomonas ruminantium</name>
    <dbReference type="NCBI Taxonomy" id="971"/>
    <lineage>
        <taxon>Bacteria</taxon>
        <taxon>Bacillati</taxon>
        <taxon>Bacillota</taxon>
        <taxon>Negativicutes</taxon>
        <taxon>Selenomonadales</taxon>
        <taxon>Selenomonadaceae</taxon>
        <taxon>Selenomonas</taxon>
    </lineage>
</organism>
<dbReference type="SMART" id="SM00028">
    <property type="entry name" value="TPR"/>
    <property type="match status" value="5"/>
</dbReference>
<dbReference type="InterPro" id="IPR011990">
    <property type="entry name" value="TPR-like_helical_dom_sf"/>
</dbReference>
<reference evidence="6 7" key="1">
    <citation type="submission" date="2016-11" db="EMBL/GenBank/DDBJ databases">
        <authorList>
            <person name="Jaros S."/>
            <person name="Januszkiewicz K."/>
            <person name="Wedrychowicz H."/>
        </authorList>
    </citation>
    <scope>NUCLEOTIDE SEQUENCE [LARGE SCALE GENOMIC DNA]</scope>
    <source>
        <strain evidence="6 7">HD4</strain>
    </source>
</reference>
<dbReference type="InterPro" id="IPR050498">
    <property type="entry name" value="Ycf3"/>
</dbReference>
<evidence type="ECO:0000256" key="4">
    <source>
        <dbReference type="SAM" id="Coils"/>
    </source>
</evidence>
<feature type="repeat" description="TPR" evidence="3">
    <location>
        <begin position="256"/>
        <end position="289"/>
    </location>
</feature>
<evidence type="ECO:0000313" key="6">
    <source>
        <dbReference type="EMBL" id="SHK37756.1"/>
    </source>
</evidence>
<dbReference type="PROSITE" id="PS50005">
    <property type="entry name" value="TPR"/>
    <property type="match status" value="3"/>
</dbReference>